<dbReference type="InterPro" id="IPR051730">
    <property type="entry name" value="NASP-like"/>
</dbReference>
<feature type="repeat" description="TPR" evidence="6">
    <location>
        <begin position="17"/>
        <end position="50"/>
    </location>
</feature>
<comment type="subcellular location">
    <subcellularLocation>
        <location evidence="1">Nucleus</location>
    </subcellularLocation>
</comment>
<keyword evidence="4 6" id="KW-0802">TPR repeat</keyword>
<keyword evidence="9" id="KW-1185">Reference proteome</keyword>
<evidence type="ECO:0000313" key="9">
    <source>
        <dbReference type="Proteomes" id="UP000593567"/>
    </source>
</evidence>
<dbReference type="GO" id="GO:0006335">
    <property type="term" value="P:DNA replication-dependent chromatin assembly"/>
    <property type="evidence" value="ECO:0007669"/>
    <property type="project" value="TreeGrafter"/>
</dbReference>
<dbReference type="InterPro" id="IPR011990">
    <property type="entry name" value="TPR-like_helical_dom_sf"/>
</dbReference>
<evidence type="ECO:0000256" key="5">
    <source>
        <dbReference type="ARBA" id="ARBA00023242"/>
    </source>
</evidence>
<evidence type="ECO:0000256" key="4">
    <source>
        <dbReference type="ARBA" id="ARBA00022803"/>
    </source>
</evidence>
<dbReference type="InterPro" id="IPR019544">
    <property type="entry name" value="Tetratricopeptide_SHNi-TPR_dom"/>
</dbReference>
<dbReference type="Pfam" id="PF10516">
    <property type="entry name" value="SHNi-TPR"/>
    <property type="match status" value="1"/>
</dbReference>
<keyword evidence="3" id="KW-0677">Repeat</keyword>
<evidence type="ECO:0000256" key="1">
    <source>
        <dbReference type="ARBA" id="ARBA00004123"/>
    </source>
</evidence>
<evidence type="ECO:0000313" key="8">
    <source>
        <dbReference type="EMBL" id="KAF6031911.1"/>
    </source>
</evidence>
<dbReference type="PANTHER" id="PTHR15081">
    <property type="entry name" value="NUCLEAR AUTOANTIGENIC SPERM PROTEIN NASP -RELATED"/>
    <property type="match status" value="1"/>
</dbReference>
<evidence type="ECO:0000259" key="7">
    <source>
        <dbReference type="Pfam" id="PF10516"/>
    </source>
</evidence>
<dbReference type="GO" id="GO:0005654">
    <property type="term" value="C:nucleoplasm"/>
    <property type="evidence" value="ECO:0007669"/>
    <property type="project" value="TreeGrafter"/>
</dbReference>
<accession>A0A7J7K1R8</accession>
<protein>
    <recommendedName>
        <fullName evidence="7">Tetratricopeptide SHNi-TPR domain-containing protein</fullName>
    </recommendedName>
</protein>
<organism evidence="8 9">
    <name type="scientific">Bugula neritina</name>
    <name type="common">Brown bryozoan</name>
    <name type="synonym">Sertularia neritina</name>
    <dbReference type="NCBI Taxonomy" id="10212"/>
    <lineage>
        <taxon>Eukaryota</taxon>
        <taxon>Metazoa</taxon>
        <taxon>Spiralia</taxon>
        <taxon>Lophotrochozoa</taxon>
        <taxon>Bryozoa</taxon>
        <taxon>Gymnolaemata</taxon>
        <taxon>Cheilostomatida</taxon>
        <taxon>Flustrina</taxon>
        <taxon>Buguloidea</taxon>
        <taxon>Bugulidae</taxon>
        <taxon>Bugula</taxon>
    </lineage>
</organism>
<reference evidence="8" key="1">
    <citation type="submission" date="2020-06" db="EMBL/GenBank/DDBJ databases">
        <title>Draft genome of Bugula neritina, a colonial animal packing powerful symbionts and potential medicines.</title>
        <authorList>
            <person name="Rayko M."/>
        </authorList>
    </citation>
    <scope>NUCLEOTIDE SEQUENCE [LARGE SCALE GENOMIC DNA]</scope>
    <source>
        <strain evidence="8">Kwan_BN1</strain>
    </source>
</reference>
<evidence type="ECO:0000256" key="2">
    <source>
        <dbReference type="ARBA" id="ARBA00008402"/>
    </source>
</evidence>
<comment type="caution">
    <text evidence="8">The sequence shown here is derived from an EMBL/GenBank/DDBJ whole genome shotgun (WGS) entry which is preliminary data.</text>
</comment>
<name>A0A7J7K1R8_BUGNE</name>
<gene>
    <name evidence="8" type="ORF">EB796_009813</name>
</gene>
<comment type="similarity">
    <text evidence="2">Belongs to the NASP family.</text>
</comment>
<dbReference type="EMBL" id="VXIV02001556">
    <property type="protein sequence ID" value="KAF6031911.1"/>
    <property type="molecule type" value="Genomic_DNA"/>
</dbReference>
<evidence type="ECO:0000256" key="3">
    <source>
        <dbReference type="ARBA" id="ARBA00022737"/>
    </source>
</evidence>
<dbReference type="PANTHER" id="PTHR15081:SF1">
    <property type="entry name" value="NUCLEAR AUTOANTIGENIC SPERM PROTEIN"/>
    <property type="match status" value="1"/>
</dbReference>
<keyword evidence="5" id="KW-0539">Nucleus</keyword>
<evidence type="ECO:0000256" key="6">
    <source>
        <dbReference type="PROSITE-ProRule" id="PRU00339"/>
    </source>
</evidence>
<dbReference type="InterPro" id="IPR019734">
    <property type="entry name" value="TPR_rpt"/>
</dbReference>
<sequence length="70" mass="8114">MIENAELPDQGVNEKLSEVYRALGEVKLEDSDYEQAIEDLLSCLQIQKECFTEDNRYLAETYFSWETATS</sequence>
<dbReference type="AlphaFoldDB" id="A0A7J7K1R8"/>
<dbReference type="PROSITE" id="PS50005">
    <property type="entry name" value="TPR"/>
    <property type="match status" value="1"/>
</dbReference>
<dbReference type="SUPFAM" id="SSF48452">
    <property type="entry name" value="TPR-like"/>
    <property type="match status" value="1"/>
</dbReference>
<dbReference type="GO" id="GO:0042393">
    <property type="term" value="F:histone binding"/>
    <property type="evidence" value="ECO:0007669"/>
    <property type="project" value="TreeGrafter"/>
</dbReference>
<proteinExistence type="inferred from homology"/>
<dbReference type="Gene3D" id="1.25.40.10">
    <property type="entry name" value="Tetratricopeptide repeat domain"/>
    <property type="match status" value="1"/>
</dbReference>
<dbReference type="Proteomes" id="UP000593567">
    <property type="component" value="Unassembled WGS sequence"/>
</dbReference>
<dbReference type="OrthoDB" id="5587616at2759"/>
<feature type="domain" description="Tetratricopeptide SHNi-TPR" evidence="7">
    <location>
        <begin position="17"/>
        <end position="52"/>
    </location>
</feature>
<dbReference type="GO" id="GO:0034080">
    <property type="term" value="P:CENP-A containing chromatin assembly"/>
    <property type="evidence" value="ECO:0007669"/>
    <property type="project" value="TreeGrafter"/>
</dbReference>